<accession>A0A0K8PPM5</accession>
<dbReference type="InterPro" id="IPR001647">
    <property type="entry name" value="HTH_TetR"/>
</dbReference>
<evidence type="ECO:0000256" key="2">
    <source>
        <dbReference type="ARBA" id="ARBA00023125"/>
    </source>
</evidence>
<evidence type="ECO:0000256" key="4">
    <source>
        <dbReference type="PROSITE-ProRule" id="PRU00335"/>
    </source>
</evidence>
<feature type="DNA-binding region" description="H-T-H motif" evidence="4">
    <location>
        <begin position="38"/>
        <end position="57"/>
    </location>
</feature>
<evidence type="ECO:0000313" key="6">
    <source>
        <dbReference type="EMBL" id="GAP49806.1"/>
    </source>
</evidence>
<dbReference type="PROSITE" id="PS50977">
    <property type="entry name" value="HTH_TETR_2"/>
    <property type="match status" value="1"/>
</dbReference>
<dbReference type="InterPro" id="IPR009057">
    <property type="entry name" value="Homeodomain-like_sf"/>
</dbReference>
<dbReference type="SUPFAM" id="SSF46689">
    <property type="entry name" value="Homeodomain-like"/>
    <property type="match status" value="1"/>
</dbReference>
<protein>
    <submittedName>
        <fullName evidence="6">Transcriptional regulator, TetR family</fullName>
    </submittedName>
</protein>
<keyword evidence="1" id="KW-0805">Transcription regulation</keyword>
<dbReference type="Pfam" id="PF00440">
    <property type="entry name" value="TetR_N"/>
    <property type="match status" value="1"/>
</dbReference>
<evidence type="ECO:0000256" key="1">
    <source>
        <dbReference type="ARBA" id="ARBA00023015"/>
    </source>
</evidence>
<dbReference type="PANTHER" id="PTHR30055:SF234">
    <property type="entry name" value="HTH-TYPE TRANSCRIPTIONAL REGULATOR BETI"/>
    <property type="match status" value="1"/>
</dbReference>
<gene>
    <name evidence="6" type="ORF">SAZU_4668</name>
</gene>
<evidence type="ECO:0000313" key="7">
    <source>
        <dbReference type="Proteomes" id="UP000053859"/>
    </source>
</evidence>
<keyword evidence="7" id="KW-1185">Reference proteome</keyword>
<feature type="domain" description="HTH tetR-type" evidence="5">
    <location>
        <begin position="17"/>
        <end position="75"/>
    </location>
</feature>
<evidence type="ECO:0000259" key="5">
    <source>
        <dbReference type="PROSITE" id="PS50977"/>
    </source>
</evidence>
<dbReference type="PANTHER" id="PTHR30055">
    <property type="entry name" value="HTH-TYPE TRANSCRIPTIONAL REGULATOR RUTR"/>
    <property type="match status" value="1"/>
</dbReference>
<reference evidence="6" key="1">
    <citation type="journal article" date="2015" name="Genome Announc.">
        <title>Draft Genome Sequence of Thiostrepton-Producing Streptomyces azureus ATCC 14921.</title>
        <authorList>
            <person name="Sakihara K."/>
            <person name="Maeda J."/>
            <person name="Tashiro K."/>
            <person name="Fujino Y."/>
            <person name="Kuhara S."/>
            <person name="Ohshima T."/>
            <person name="Ogata S."/>
            <person name="Doi K."/>
        </authorList>
    </citation>
    <scope>NUCLEOTIDE SEQUENCE [LARGE SCALE GENOMIC DNA]</scope>
    <source>
        <strain evidence="6">ATCC14921</strain>
    </source>
</reference>
<name>A0A0K8PPM5_STRAJ</name>
<dbReference type="EMBL" id="DF968313">
    <property type="protein sequence ID" value="GAP49806.1"/>
    <property type="molecule type" value="Genomic_DNA"/>
</dbReference>
<dbReference type="InterPro" id="IPR050109">
    <property type="entry name" value="HTH-type_TetR-like_transc_reg"/>
</dbReference>
<sequence length="193" mass="21131">MRMSEDRTTATESGTRARTRRAIVDAAVVLLAGDPTASLGDVAAAAGVGRTTVHRYFPERSDLLAAIGTDVLEKVAAATERARLDDGPAAKALERLCQEYFELGDGLTLMFETPQLANWSGWDEETAADQHFLRTVRRGHAEGSIDPELDEEWVRNLVWALLYSAWEHTRTAGASKHSAMTLCLHTLRKAIAP</sequence>
<keyword evidence="3" id="KW-0804">Transcription</keyword>
<dbReference type="AlphaFoldDB" id="A0A0K8PPM5"/>
<organism evidence="6 7">
    <name type="scientific">Streptomyces azureus</name>
    <dbReference type="NCBI Taxonomy" id="146537"/>
    <lineage>
        <taxon>Bacteria</taxon>
        <taxon>Bacillati</taxon>
        <taxon>Actinomycetota</taxon>
        <taxon>Actinomycetes</taxon>
        <taxon>Kitasatosporales</taxon>
        <taxon>Streptomycetaceae</taxon>
        <taxon>Streptomyces</taxon>
    </lineage>
</organism>
<dbReference type="Proteomes" id="UP000053859">
    <property type="component" value="Unassembled WGS sequence"/>
</dbReference>
<dbReference type="Gene3D" id="1.10.357.10">
    <property type="entry name" value="Tetracycline Repressor, domain 2"/>
    <property type="match status" value="1"/>
</dbReference>
<dbReference type="GO" id="GO:0000976">
    <property type="term" value="F:transcription cis-regulatory region binding"/>
    <property type="evidence" value="ECO:0007669"/>
    <property type="project" value="TreeGrafter"/>
</dbReference>
<proteinExistence type="predicted"/>
<keyword evidence="2 4" id="KW-0238">DNA-binding</keyword>
<evidence type="ECO:0000256" key="3">
    <source>
        <dbReference type="ARBA" id="ARBA00023163"/>
    </source>
</evidence>
<dbReference type="PATRIC" id="fig|146537.3.peg.4913"/>
<dbReference type="GO" id="GO:0003700">
    <property type="term" value="F:DNA-binding transcription factor activity"/>
    <property type="evidence" value="ECO:0007669"/>
    <property type="project" value="TreeGrafter"/>
</dbReference>